<protein>
    <submittedName>
        <fullName evidence="2">Alpha/beta hydrolase</fullName>
    </submittedName>
</protein>
<evidence type="ECO:0000313" key="3">
    <source>
        <dbReference type="Proteomes" id="UP000264217"/>
    </source>
</evidence>
<dbReference type="InterPro" id="IPR029058">
    <property type="entry name" value="AB_hydrolase_fold"/>
</dbReference>
<dbReference type="GO" id="GO:0016787">
    <property type="term" value="F:hydrolase activity"/>
    <property type="evidence" value="ECO:0007669"/>
    <property type="project" value="UniProtKB-KW"/>
</dbReference>
<dbReference type="SUPFAM" id="SSF53474">
    <property type="entry name" value="alpha/beta-Hydrolases"/>
    <property type="match status" value="1"/>
</dbReference>
<organism evidence="2 3">
    <name type="scientific">Mucilaginibacter conchicola</name>
    <dbReference type="NCBI Taxonomy" id="2303333"/>
    <lineage>
        <taxon>Bacteria</taxon>
        <taxon>Pseudomonadati</taxon>
        <taxon>Bacteroidota</taxon>
        <taxon>Sphingobacteriia</taxon>
        <taxon>Sphingobacteriales</taxon>
        <taxon>Sphingobacteriaceae</taxon>
        <taxon>Mucilaginibacter</taxon>
    </lineage>
</organism>
<gene>
    <name evidence="2" type="ORF">D0C36_18420</name>
</gene>
<name>A0A372NRZ3_9SPHI</name>
<keyword evidence="2" id="KW-0378">Hydrolase</keyword>
<dbReference type="Pfam" id="PF12697">
    <property type="entry name" value="Abhydrolase_6"/>
    <property type="match status" value="1"/>
</dbReference>
<dbReference type="OrthoDB" id="9112061at2"/>
<dbReference type="InterPro" id="IPR000073">
    <property type="entry name" value="AB_hydrolase_1"/>
</dbReference>
<proteinExistence type="predicted"/>
<dbReference type="PANTHER" id="PTHR37017:SF11">
    <property type="entry name" value="ESTERASE_LIPASE_THIOESTERASE DOMAIN-CONTAINING PROTEIN"/>
    <property type="match status" value="1"/>
</dbReference>
<dbReference type="Proteomes" id="UP000264217">
    <property type="component" value="Unassembled WGS sequence"/>
</dbReference>
<keyword evidence="3" id="KW-1185">Reference proteome</keyword>
<comment type="caution">
    <text evidence="2">The sequence shown here is derived from an EMBL/GenBank/DDBJ whole genome shotgun (WGS) entry which is preliminary data.</text>
</comment>
<reference evidence="2 3" key="1">
    <citation type="submission" date="2018-08" db="EMBL/GenBank/DDBJ databases">
        <title>Mucilaginibacter sp. MYSH2.</title>
        <authorList>
            <person name="Seo T."/>
        </authorList>
    </citation>
    <scope>NUCLEOTIDE SEQUENCE [LARGE SCALE GENOMIC DNA]</scope>
    <source>
        <strain evidence="2 3">MYSH2</strain>
    </source>
</reference>
<dbReference type="AlphaFoldDB" id="A0A372NRZ3"/>
<dbReference type="EMBL" id="QWDC01000003">
    <property type="protein sequence ID" value="RFZ91367.1"/>
    <property type="molecule type" value="Genomic_DNA"/>
</dbReference>
<sequence length="233" mass="25299">MNTTAEKPTLVFVHGLWADGSCWNDVIHQFQSEGYEAVSAQNPTSSLADDIAAVKRALARTTGPVLLIGHSWAGFVITQFADEPRVKGLVYVAALMPDEGESPNILLKKGPANHLNDYLVTHDGFITLSKEGMAKGFAQDLSPAQQMVMYATQTPAGAVAFDDKSAAPAWKTKPTWVVVAKRDKTVHPDLERFMAKRANAKTVEIDANHVVMMSKPKEVAAVIREAIKGTDKN</sequence>
<dbReference type="Gene3D" id="3.40.50.1820">
    <property type="entry name" value="alpha/beta hydrolase"/>
    <property type="match status" value="1"/>
</dbReference>
<feature type="domain" description="AB hydrolase-1" evidence="1">
    <location>
        <begin position="10"/>
        <end position="222"/>
    </location>
</feature>
<evidence type="ECO:0000313" key="2">
    <source>
        <dbReference type="EMBL" id="RFZ91367.1"/>
    </source>
</evidence>
<accession>A0A372NRZ3</accession>
<dbReference type="PANTHER" id="PTHR37017">
    <property type="entry name" value="AB HYDROLASE-1 DOMAIN-CONTAINING PROTEIN-RELATED"/>
    <property type="match status" value="1"/>
</dbReference>
<evidence type="ECO:0000259" key="1">
    <source>
        <dbReference type="Pfam" id="PF12697"/>
    </source>
</evidence>
<dbReference type="InterPro" id="IPR052897">
    <property type="entry name" value="Sec-Metab_Biosynth_Hydrolase"/>
</dbReference>